<dbReference type="InterPro" id="IPR012173">
    <property type="entry name" value="Mpp10"/>
</dbReference>
<reference evidence="8" key="1">
    <citation type="journal article" date="2018" name="Nat. Microbiol.">
        <title>Leveraging single-cell genomics to expand the fungal tree of life.</title>
        <authorList>
            <person name="Ahrendt S.R."/>
            <person name="Quandt C.A."/>
            <person name="Ciobanu D."/>
            <person name="Clum A."/>
            <person name="Salamov A."/>
            <person name="Andreopoulos B."/>
            <person name="Cheng J.F."/>
            <person name="Woyke T."/>
            <person name="Pelin A."/>
            <person name="Henrissat B."/>
            <person name="Reynolds N.K."/>
            <person name="Benny G.L."/>
            <person name="Smith M.E."/>
            <person name="James T.Y."/>
            <person name="Grigoriev I.V."/>
        </authorList>
    </citation>
    <scope>NUCLEOTIDE SEQUENCE [LARGE SCALE GENOMIC DNA]</scope>
    <source>
        <strain evidence="8">Benny S71-1</strain>
    </source>
</reference>
<dbReference type="GO" id="GO:0034457">
    <property type="term" value="C:Mpp10 complex"/>
    <property type="evidence" value="ECO:0007669"/>
    <property type="project" value="InterPro"/>
</dbReference>
<keyword evidence="3" id="KW-0698">rRNA processing</keyword>
<keyword evidence="5" id="KW-0687">Ribonucleoprotein</keyword>
<dbReference type="Pfam" id="PF04006">
    <property type="entry name" value="Mpp10"/>
    <property type="match status" value="1"/>
</dbReference>
<dbReference type="EMBL" id="KZ991218">
    <property type="protein sequence ID" value="RKP23203.1"/>
    <property type="molecule type" value="Genomic_DNA"/>
</dbReference>
<dbReference type="GO" id="GO:0032040">
    <property type="term" value="C:small-subunit processome"/>
    <property type="evidence" value="ECO:0007669"/>
    <property type="project" value="TreeGrafter"/>
</dbReference>
<protein>
    <submittedName>
        <fullName evidence="7">U3 small nucleolar ribonucleo protein complex, subunit Mpp10</fullName>
    </submittedName>
</protein>
<keyword evidence="4" id="KW-0539">Nucleus</keyword>
<dbReference type="GO" id="GO:0005732">
    <property type="term" value="C:sno(s)RNA-containing ribonucleoprotein complex"/>
    <property type="evidence" value="ECO:0007669"/>
    <property type="project" value="InterPro"/>
</dbReference>
<evidence type="ECO:0000256" key="2">
    <source>
        <dbReference type="ARBA" id="ARBA00022517"/>
    </source>
</evidence>
<evidence type="ECO:0000256" key="6">
    <source>
        <dbReference type="ARBA" id="ARBA00029455"/>
    </source>
</evidence>
<proteinExistence type="inferred from homology"/>
<dbReference type="GO" id="GO:0006364">
    <property type="term" value="P:rRNA processing"/>
    <property type="evidence" value="ECO:0007669"/>
    <property type="project" value="UniProtKB-KW"/>
</dbReference>
<keyword evidence="2" id="KW-0690">Ribosome biogenesis</keyword>
<dbReference type="Proteomes" id="UP000278143">
    <property type="component" value="Unassembled WGS sequence"/>
</dbReference>
<evidence type="ECO:0000256" key="4">
    <source>
        <dbReference type="ARBA" id="ARBA00023242"/>
    </source>
</evidence>
<dbReference type="OrthoDB" id="445326at2759"/>
<sequence>IEELEEESIAKKSWALLGEASAKDRPLNSLLEEDLEFEHASKPVPVVTEEVTASIEDMIKQRIINNQFDDVVRKKDPKATPFRPSEQVELNDERSKQSLAQIYEEEYVKATSDEPVAHAKDEALQKEHDEIDGLWRHICSQLDALSNQHFVPKQPKTEIKVVADVAAISMEEATPVTANSASLLAPEEVYEKKRGEVKVSISCAH</sequence>
<dbReference type="PANTHER" id="PTHR17039:SF0">
    <property type="entry name" value="U3 SMALL NUCLEOLAR RIBONUCLEOPROTEIN PROTEIN MPP10"/>
    <property type="match status" value="1"/>
</dbReference>
<evidence type="ECO:0000256" key="1">
    <source>
        <dbReference type="ARBA" id="ARBA00004604"/>
    </source>
</evidence>
<gene>
    <name evidence="7" type="ORF">SYNPS1DRAFT_18989</name>
</gene>
<name>A0A4P9YT99_9FUNG</name>
<organism evidence="7 8">
    <name type="scientific">Syncephalis pseudoplumigaleata</name>
    <dbReference type="NCBI Taxonomy" id="1712513"/>
    <lineage>
        <taxon>Eukaryota</taxon>
        <taxon>Fungi</taxon>
        <taxon>Fungi incertae sedis</taxon>
        <taxon>Zoopagomycota</taxon>
        <taxon>Zoopagomycotina</taxon>
        <taxon>Zoopagomycetes</taxon>
        <taxon>Zoopagales</taxon>
        <taxon>Piptocephalidaceae</taxon>
        <taxon>Syncephalis</taxon>
    </lineage>
</organism>
<dbReference type="PANTHER" id="PTHR17039">
    <property type="entry name" value="U3 SMALL NUCLEOLAR RIBONUCLEOPROTEIN PROTEIN MPP10"/>
    <property type="match status" value="1"/>
</dbReference>
<evidence type="ECO:0000256" key="3">
    <source>
        <dbReference type="ARBA" id="ARBA00022552"/>
    </source>
</evidence>
<accession>A0A4P9YT99</accession>
<dbReference type="AlphaFoldDB" id="A0A4P9YT99"/>
<comment type="subcellular location">
    <subcellularLocation>
        <location evidence="1">Nucleus</location>
        <location evidence="1">Nucleolus</location>
    </subcellularLocation>
</comment>
<feature type="non-terminal residue" evidence="7">
    <location>
        <position position="1"/>
    </location>
</feature>
<comment type="similarity">
    <text evidence="6">Belongs to the MPP10 family.</text>
</comment>
<evidence type="ECO:0000313" key="8">
    <source>
        <dbReference type="Proteomes" id="UP000278143"/>
    </source>
</evidence>
<evidence type="ECO:0000313" key="7">
    <source>
        <dbReference type="EMBL" id="RKP23203.1"/>
    </source>
</evidence>
<evidence type="ECO:0000256" key="5">
    <source>
        <dbReference type="ARBA" id="ARBA00023274"/>
    </source>
</evidence>
<keyword evidence="8" id="KW-1185">Reference proteome</keyword>